<sequence length="64" mass="7130">MNRCIWKEQYRDKTGQLLAPAMRTYSLYAGGEMLAKATQTLEIPADQSISASHAPGIFIFQRPG</sequence>
<proteinExistence type="predicted"/>
<protein>
    <submittedName>
        <fullName evidence="1">Uncharacterized protein</fullName>
    </submittedName>
</protein>
<dbReference type="Proteomes" id="UP001208935">
    <property type="component" value="Unassembled WGS sequence"/>
</dbReference>
<comment type="caution">
    <text evidence="1">The sequence shown here is derived from an EMBL/GenBank/DDBJ whole genome shotgun (WGS) entry which is preliminary data.</text>
</comment>
<accession>A0ABT3KTF9</accession>
<organism evidence="1 2">
    <name type="scientific">Verminephrobacter aporrectodeae subsp. tuberculatae</name>
    <dbReference type="NCBI Taxonomy" id="1110392"/>
    <lineage>
        <taxon>Bacteria</taxon>
        <taxon>Pseudomonadati</taxon>
        <taxon>Pseudomonadota</taxon>
        <taxon>Betaproteobacteria</taxon>
        <taxon>Burkholderiales</taxon>
        <taxon>Comamonadaceae</taxon>
        <taxon>Verminephrobacter</taxon>
    </lineage>
</organism>
<evidence type="ECO:0000313" key="1">
    <source>
        <dbReference type="EMBL" id="MCW5321080.1"/>
    </source>
</evidence>
<evidence type="ECO:0000313" key="2">
    <source>
        <dbReference type="Proteomes" id="UP001208935"/>
    </source>
</evidence>
<reference evidence="2" key="1">
    <citation type="submission" date="2023-07" db="EMBL/GenBank/DDBJ databases">
        <title>Verminephrobacter genomes.</title>
        <authorList>
            <person name="Lund M.B."/>
        </authorList>
    </citation>
    <scope>NUCLEOTIDE SEQUENCE [LARGE SCALE GENOMIC DNA]</scope>
    <source>
        <strain evidence="2">AtM5-05</strain>
    </source>
</reference>
<name>A0ABT3KTF9_9BURK</name>
<gene>
    <name evidence="1" type="ORF">D5039_07865</name>
</gene>
<dbReference type="EMBL" id="QZCW01000001">
    <property type="protein sequence ID" value="MCW5321080.1"/>
    <property type="molecule type" value="Genomic_DNA"/>
</dbReference>
<keyword evidence="2" id="KW-1185">Reference proteome</keyword>